<name>A0A3M7LY00_9PLEO</name>
<dbReference type="OrthoDB" id="1724687at2759"/>
<proteinExistence type="predicted"/>
<sequence length="63" mass="6942">MSCSCDTTNFHDFDQRLKAAKMSANALNKIAPNSPSRQTPSEIETSIANASFPGNCAHWRQQD</sequence>
<evidence type="ECO:0000313" key="2">
    <source>
        <dbReference type="Proteomes" id="UP000265663"/>
    </source>
</evidence>
<evidence type="ECO:0000313" key="1">
    <source>
        <dbReference type="EMBL" id="RMZ67128.1"/>
    </source>
</evidence>
<keyword evidence="2" id="KW-1185">Reference proteome</keyword>
<dbReference type="EMBL" id="KE747810">
    <property type="protein sequence ID" value="RMZ67128.1"/>
    <property type="molecule type" value="Genomic_DNA"/>
</dbReference>
<gene>
    <name evidence="1" type="ORF">GMOD_00001010</name>
</gene>
<reference evidence="1 2" key="1">
    <citation type="journal article" date="2014" name="PLoS ONE">
        <title>De novo Genome Assembly of the Fungal Plant Pathogen Pyrenophora semeniperda.</title>
        <authorList>
            <person name="Soliai M.M."/>
            <person name="Meyer S.E."/>
            <person name="Udall J.A."/>
            <person name="Elzinga D.E."/>
            <person name="Hermansen R.A."/>
            <person name="Bodily P.M."/>
            <person name="Hart A.A."/>
            <person name="Coleman C.E."/>
        </authorList>
    </citation>
    <scope>NUCLEOTIDE SEQUENCE [LARGE SCALE GENOMIC DNA]</scope>
    <source>
        <strain evidence="1 2">CCB06</strain>
        <tissue evidence="1">Mycelium</tissue>
    </source>
</reference>
<accession>A0A3M7LY00</accession>
<dbReference type="Proteomes" id="UP000265663">
    <property type="component" value="Unassembled WGS sequence"/>
</dbReference>
<dbReference type="AlphaFoldDB" id="A0A3M7LY00"/>
<organism evidence="1 2">
    <name type="scientific">Pyrenophora seminiperda CCB06</name>
    <dbReference type="NCBI Taxonomy" id="1302712"/>
    <lineage>
        <taxon>Eukaryota</taxon>
        <taxon>Fungi</taxon>
        <taxon>Dikarya</taxon>
        <taxon>Ascomycota</taxon>
        <taxon>Pezizomycotina</taxon>
        <taxon>Dothideomycetes</taxon>
        <taxon>Pleosporomycetidae</taxon>
        <taxon>Pleosporales</taxon>
        <taxon>Pleosporineae</taxon>
        <taxon>Pleosporaceae</taxon>
        <taxon>Pyrenophora</taxon>
    </lineage>
</organism>
<protein>
    <submittedName>
        <fullName evidence="1">40S ribosomal S7</fullName>
    </submittedName>
</protein>